<proteinExistence type="predicted"/>
<accession>A0A3P7QY82</accession>
<organism evidence="2 3">
    <name type="scientific">Dibothriocephalus latus</name>
    <name type="common">Fish tapeworm</name>
    <name type="synonym">Diphyllobothrium latum</name>
    <dbReference type="NCBI Taxonomy" id="60516"/>
    <lineage>
        <taxon>Eukaryota</taxon>
        <taxon>Metazoa</taxon>
        <taxon>Spiralia</taxon>
        <taxon>Lophotrochozoa</taxon>
        <taxon>Platyhelminthes</taxon>
        <taxon>Cestoda</taxon>
        <taxon>Eucestoda</taxon>
        <taxon>Diphyllobothriidea</taxon>
        <taxon>Diphyllobothriidae</taxon>
        <taxon>Dibothriocephalus</taxon>
    </lineage>
</organism>
<dbReference type="Gene3D" id="3.30.70.270">
    <property type="match status" value="1"/>
</dbReference>
<dbReference type="InterPro" id="IPR043502">
    <property type="entry name" value="DNA/RNA_pol_sf"/>
</dbReference>
<protein>
    <recommendedName>
        <fullName evidence="1">Reverse transcriptase domain-containing protein</fullName>
    </recommendedName>
</protein>
<dbReference type="Pfam" id="PF00078">
    <property type="entry name" value="RVT_1"/>
    <property type="match status" value="1"/>
</dbReference>
<evidence type="ECO:0000313" key="2">
    <source>
        <dbReference type="EMBL" id="VDN34299.1"/>
    </source>
</evidence>
<reference evidence="2 3" key="1">
    <citation type="submission" date="2018-11" db="EMBL/GenBank/DDBJ databases">
        <authorList>
            <consortium name="Pathogen Informatics"/>
        </authorList>
    </citation>
    <scope>NUCLEOTIDE SEQUENCE [LARGE SCALE GENOMIC DNA]</scope>
</reference>
<dbReference type="Proteomes" id="UP000281553">
    <property type="component" value="Unassembled WGS sequence"/>
</dbReference>
<dbReference type="InterPro" id="IPR043128">
    <property type="entry name" value="Rev_trsase/Diguanyl_cyclase"/>
</dbReference>
<name>A0A3P7QY82_DIBLA</name>
<evidence type="ECO:0000313" key="3">
    <source>
        <dbReference type="Proteomes" id="UP000281553"/>
    </source>
</evidence>
<evidence type="ECO:0000259" key="1">
    <source>
        <dbReference type="PROSITE" id="PS50878"/>
    </source>
</evidence>
<feature type="domain" description="Reverse transcriptase" evidence="1">
    <location>
        <begin position="1"/>
        <end position="62"/>
    </location>
</feature>
<dbReference type="InterPro" id="IPR000477">
    <property type="entry name" value="RT_dom"/>
</dbReference>
<dbReference type="SUPFAM" id="SSF56672">
    <property type="entry name" value="DNA/RNA polymerases"/>
    <property type="match status" value="1"/>
</dbReference>
<dbReference type="EMBL" id="UYRU01085060">
    <property type="protein sequence ID" value="VDN34299.1"/>
    <property type="molecule type" value="Genomic_DNA"/>
</dbReference>
<dbReference type="PROSITE" id="PS50878">
    <property type="entry name" value="RT_POL"/>
    <property type="match status" value="1"/>
</dbReference>
<dbReference type="AlphaFoldDB" id="A0A3P7QY82"/>
<dbReference type="PANTHER" id="PTHR37984">
    <property type="entry name" value="PROTEIN CBG26694"/>
    <property type="match status" value="1"/>
</dbReference>
<dbReference type="InterPro" id="IPR050951">
    <property type="entry name" value="Retrovirus_Pol_polyprotein"/>
</dbReference>
<sequence>MLTNIPGTVAYLDDILVVGHTDEELLESLDKVMENLIDNGLEINMEKSEFLRKEIHYLGFVVSEAGRSPDPGRVFTFKNVKVPHDVRELQAFMGLSKTTVKPPTLQRCEIRMGS</sequence>
<dbReference type="PANTHER" id="PTHR37984:SF13">
    <property type="entry name" value="RIBONUCLEASE H"/>
    <property type="match status" value="1"/>
</dbReference>
<gene>
    <name evidence="2" type="ORF">DILT_LOCUS16477</name>
</gene>
<dbReference type="OrthoDB" id="6263434at2759"/>
<keyword evidence="3" id="KW-1185">Reference proteome</keyword>